<feature type="domain" description="Tyrosine-protein phosphatase" evidence="8">
    <location>
        <begin position="8"/>
        <end position="156"/>
    </location>
</feature>
<reference evidence="9" key="2">
    <citation type="journal article" date="2007" name="Science">
        <title>Draft genome sequence of the sexually transmitted pathogen Trichomonas vaginalis.</title>
        <authorList>
            <person name="Carlton J.M."/>
            <person name="Hirt R.P."/>
            <person name="Silva J.C."/>
            <person name="Delcher A.L."/>
            <person name="Schatz M."/>
            <person name="Zhao Q."/>
            <person name="Wortman J.R."/>
            <person name="Bidwell S.L."/>
            <person name="Alsmark U.C.M."/>
            <person name="Besteiro S."/>
            <person name="Sicheritz-Ponten T."/>
            <person name="Noel C.J."/>
            <person name="Dacks J.B."/>
            <person name="Foster P.G."/>
            <person name="Simillion C."/>
            <person name="Van de Peer Y."/>
            <person name="Miranda-Saavedra D."/>
            <person name="Barton G.J."/>
            <person name="Westrop G.D."/>
            <person name="Mueller S."/>
            <person name="Dessi D."/>
            <person name="Fiori P.L."/>
            <person name="Ren Q."/>
            <person name="Paulsen I."/>
            <person name="Zhang H."/>
            <person name="Bastida-Corcuera F.D."/>
            <person name="Simoes-Barbosa A."/>
            <person name="Brown M.T."/>
            <person name="Hayes R.D."/>
            <person name="Mukherjee M."/>
            <person name="Okumura C.Y."/>
            <person name="Schneider R."/>
            <person name="Smith A.J."/>
            <person name="Vanacova S."/>
            <person name="Villalvazo M."/>
            <person name="Haas B.J."/>
            <person name="Pertea M."/>
            <person name="Feldblyum T.V."/>
            <person name="Utterback T.R."/>
            <person name="Shu C.L."/>
            <person name="Osoegawa K."/>
            <person name="de Jong P.J."/>
            <person name="Hrdy I."/>
            <person name="Horvathova L."/>
            <person name="Zubacova Z."/>
            <person name="Dolezal P."/>
            <person name="Malik S.B."/>
            <person name="Logsdon J.M. Jr."/>
            <person name="Henze K."/>
            <person name="Gupta A."/>
            <person name="Wang C.C."/>
            <person name="Dunne R.L."/>
            <person name="Upcroft J.A."/>
            <person name="Upcroft P."/>
            <person name="White O."/>
            <person name="Salzberg S.L."/>
            <person name="Tang P."/>
            <person name="Chiu C.-H."/>
            <person name="Lee Y.-S."/>
            <person name="Embley T.M."/>
            <person name="Coombs G.H."/>
            <person name="Mottram J.C."/>
            <person name="Tachezy J."/>
            <person name="Fraser-Liggett C.M."/>
            <person name="Johnson P.J."/>
        </authorList>
    </citation>
    <scope>NUCLEOTIDE SEQUENCE [LARGE SCALE GENOMIC DNA]</scope>
    <source>
        <strain evidence="9">G3</strain>
    </source>
</reference>
<dbReference type="STRING" id="5722.A2DFW1"/>
<dbReference type="CDD" id="cd14531">
    <property type="entry name" value="PFA-DSP_Oca1"/>
    <property type="match status" value="1"/>
</dbReference>
<comment type="subcellular location">
    <subcellularLocation>
        <location evidence="1">Cytoplasm</location>
    </subcellularLocation>
</comment>
<evidence type="ECO:0000256" key="5">
    <source>
        <dbReference type="ARBA" id="ARBA00022801"/>
    </source>
</evidence>
<evidence type="ECO:0000256" key="1">
    <source>
        <dbReference type="ARBA" id="ARBA00004496"/>
    </source>
</evidence>
<dbReference type="RefSeq" id="XP_001581574.1">
    <property type="nucleotide sequence ID" value="XM_001581524.1"/>
</dbReference>
<dbReference type="OrthoDB" id="6375174at2759"/>
<dbReference type="FunFam" id="3.90.190.10:FF:000035">
    <property type="entry name" value="Tyrosine phosphatase, putative"/>
    <property type="match status" value="1"/>
</dbReference>
<evidence type="ECO:0000256" key="6">
    <source>
        <dbReference type="ARBA" id="ARBA00022912"/>
    </source>
</evidence>
<keyword evidence="6" id="KW-0904">Protein phosphatase</keyword>
<dbReference type="GO" id="GO:0016791">
    <property type="term" value="F:phosphatase activity"/>
    <property type="evidence" value="ECO:0000318"/>
    <property type="project" value="GO_Central"/>
</dbReference>
<dbReference type="EC" id="3.1.3.48" evidence="3"/>
<dbReference type="Proteomes" id="UP000001542">
    <property type="component" value="Unassembled WGS sequence"/>
</dbReference>
<dbReference type="PANTHER" id="PTHR31126">
    <property type="entry name" value="TYROSINE-PROTEIN PHOSPHATASE"/>
    <property type="match status" value="1"/>
</dbReference>
<evidence type="ECO:0000313" key="10">
    <source>
        <dbReference type="Proteomes" id="UP000001542"/>
    </source>
</evidence>
<keyword evidence="10" id="KW-1185">Reference proteome</keyword>
<dbReference type="eggNOG" id="KOG1572">
    <property type="taxonomic scope" value="Eukaryota"/>
</dbReference>
<accession>A2DFW1</accession>
<evidence type="ECO:0000256" key="3">
    <source>
        <dbReference type="ARBA" id="ARBA00013064"/>
    </source>
</evidence>
<keyword evidence="4" id="KW-0963">Cytoplasm</keyword>
<reference evidence="9" key="1">
    <citation type="submission" date="2006-10" db="EMBL/GenBank/DDBJ databases">
        <authorList>
            <person name="Amadeo P."/>
            <person name="Zhao Q."/>
            <person name="Wortman J."/>
            <person name="Fraser-Liggett C."/>
            <person name="Carlton J."/>
        </authorList>
    </citation>
    <scope>NUCLEOTIDE SEQUENCE</scope>
    <source>
        <strain evidence="9">G3</strain>
    </source>
</reference>
<protein>
    <recommendedName>
        <fullName evidence="3">protein-tyrosine-phosphatase</fullName>
        <ecNumber evidence="3">3.1.3.48</ecNumber>
    </recommendedName>
</protein>
<dbReference type="EMBL" id="DS113196">
    <property type="protein sequence ID" value="EAY20588.1"/>
    <property type="molecule type" value="Genomic_DNA"/>
</dbReference>
<evidence type="ECO:0000256" key="2">
    <source>
        <dbReference type="ARBA" id="ARBA00009580"/>
    </source>
</evidence>
<dbReference type="AlphaFoldDB" id="A2DFW1"/>
<sequence length="202" mass="23117">MSFIPPPNFGYVEPDLYRSAVPSDMNFPFLQTLHLKTVIYLSLDAPSVLFLEFLKEHNIELKQISGAETTGFAQRVSEQLVLDALHSLLNPNAYPIIVMCNLGRHRTGTVIGCLRRLQKWSLSAIFDEFRRFTNAKSSPQHEQFIELFDTELVEIPEKVDQLPFKLINTVQKAPEEPPQVPQKRISFKLPQMPQKLSGSTFF</sequence>
<proteinExistence type="inferred from homology"/>
<gene>
    <name evidence="9" type="ORF">TVAG_162830</name>
</gene>
<dbReference type="SMR" id="A2DFW1"/>
<dbReference type="OMA" id="PWNPISE"/>
<dbReference type="PANTHER" id="PTHR31126:SF8">
    <property type="entry name" value="TYROSINE-PROTEIN PHOSPHATASE OCA1-RELATED"/>
    <property type="match status" value="1"/>
</dbReference>
<dbReference type="InterPro" id="IPR004861">
    <property type="entry name" value="Siw14-like"/>
</dbReference>
<dbReference type="Pfam" id="PF03162">
    <property type="entry name" value="Y_phosphatase2"/>
    <property type="match status" value="1"/>
</dbReference>
<name>A2DFW1_TRIV3</name>
<dbReference type="PROSITE" id="PS50054">
    <property type="entry name" value="TYR_PHOSPHATASE_DUAL"/>
    <property type="match status" value="1"/>
</dbReference>
<comment type="catalytic activity">
    <reaction evidence="7">
        <text>O-phospho-L-tyrosyl-[protein] + H2O = L-tyrosyl-[protein] + phosphate</text>
        <dbReference type="Rhea" id="RHEA:10684"/>
        <dbReference type="Rhea" id="RHEA-COMP:10136"/>
        <dbReference type="Rhea" id="RHEA-COMP:20101"/>
        <dbReference type="ChEBI" id="CHEBI:15377"/>
        <dbReference type="ChEBI" id="CHEBI:43474"/>
        <dbReference type="ChEBI" id="CHEBI:46858"/>
        <dbReference type="ChEBI" id="CHEBI:61978"/>
        <dbReference type="EC" id="3.1.3.48"/>
    </reaction>
</comment>
<dbReference type="InterPro" id="IPR029021">
    <property type="entry name" value="Prot-tyrosine_phosphatase-like"/>
</dbReference>
<dbReference type="VEuPathDB" id="TrichDB:TVAGG3_0951150"/>
<dbReference type="GO" id="GO:0005737">
    <property type="term" value="C:cytoplasm"/>
    <property type="evidence" value="ECO:0007669"/>
    <property type="project" value="UniProtKB-SubCell"/>
</dbReference>
<evidence type="ECO:0000256" key="4">
    <source>
        <dbReference type="ARBA" id="ARBA00022490"/>
    </source>
</evidence>
<dbReference type="Gene3D" id="3.90.190.10">
    <property type="entry name" value="Protein tyrosine phosphatase superfamily"/>
    <property type="match status" value="1"/>
</dbReference>
<evidence type="ECO:0000256" key="7">
    <source>
        <dbReference type="ARBA" id="ARBA00051722"/>
    </source>
</evidence>
<dbReference type="InterPro" id="IPR020428">
    <property type="entry name" value="PFA-DSPs"/>
</dbReference>
<dbReference type="VEuPathDB" id="TrichDB:TVAG_162830"/>
<dbReference type="PRINTS" id="PR01911">
    <property type="entry name" value="PFDSPHPHTASE"/>
</dbReference>
<keyword evidence="5" id="KW-0378">Hydrolase</keyword>
<evidence type="ECO:0000259" key="8">
    <source>
        <dbReference type="PROSITE" id="PS50054"/>
    </source>
</evidence>
<comment type="similarity">
    <text evidence="2">Belongs to the protein-tyrosine phosphatase family.</text>
</comment>
<dbReference type="InterPro" id="IPR020422">
    <property type="entry name" value="TYR_PHOSPHATASE_DUAL_dom"/>
</dbReference>
<dbReference type="KEGG" id="tva:5466136"/>
<dbReference type="SUPFAM" id="SSF52799">
    <property type="entry name" value="(Phosphotyrosine protein) phosphatases II"/>
    <property type="match status" value="1"/>
</dbReference>
<dbReference type="FunCoup" id="A2DFW1">
    <property type="interactions" value="142"/>
</dbReference>
<dbReference type="InParanoid" id="A2DFW1"/>
<evidence type="ECO:0000313" key="9">
    <source>
        <dbReference type="EMBL" id="EAY20588.1"/>
    </source>
</evidence>
<organism evidence="9 10">
    <name type="scientific">Trichomonas vaginalis (strain ATCC PRA-98 / G3)</name>
    <dbReference type="NCBI Taxonomy" id="412133"/>
    <lineage>
        <taxon>Eukaryota</taxon>
        <taxon>Metamonada</taxon>
        <taxon>Parabasalia</taxon>
        <taxon>Trichomonadida</taxon>
        <taxon>Trichomonadidae</taxon>
        <taxon>Trichomonas</taxon>
    </lineage>
</organism>
<dbReference type="GO" id="GO:0004725">
    <property type="term" value="F:protein tyrosine phosphatase activity"/>
    <property type="evidence" value="ECO:0007669"/>
    <property type="project" value="UniProtKB-EC"/>
</dbReference>